<evidence type="ECO:0000256" key="7">
    <source>
        <dbReference type="ARBA" id="ARBA00050039"/>
    </source>
</evidence>
<keyword evidence="5 8" id="KW-0963">Cytoplasm</keyword>
<evidence type="ECO:0000256" key="5">
    <source>
        <dbReference type="ARBA" id="ARBA00022490"/>
    </source>
</evidence>
<dbReference type="Pfam" id="PF03462">
    <property type="entry name" value="PCRF"/>
    <property type="match status" value="1"/>
</dbReference>
<evidence type="ECO:0000313" key="11">
    <source>
        <dbReference type="EMBL" id="HIV01498.1"/>
    </source>
</evidence>
<dbReference type="NCBIfam" id="NF001859">
    <property type="entry name" value="PRK00591.1"/>
    <property type="match status" value="1"/>
</dbReference>
<dbReference type="InterPro" id="IPR004373">
    <property type="entry name" value="RF-1"/>
</dbReference>
<evidence type="ECO:0000256" key="3">
    <source>
        <dbReference type="ARBA" id="ARBA00010835"/>
    </source>
</evidence>
<dbReference type="GO" id="GO:0016149">
    <property type="term" value="F:translation release factor activity, codon specific"/>
    <property type="evidence" value="ECO:0007669"/>
    <property type="project" value="UniProtKB-UniRule"/>
</dbReference>
<dbReference type="InterPro" id="IPR005139">
    <property type="entry name" value="PCRF"/>
</dbReference>
<evidence type="ECO:0000256" key="1">
    <source>
        <dbReference type="ARBA" id="ARBA00002986"/>
    </source>
</evidence>
<dbReference type="PANTHER" id="PTHR43804:SF7">
    <property type="entry name" value="LD18447P"/>
    <property type="match status" value="1"/>
</dbReference>
<evidence type="ECO:0000256" key="6">
    <source>
        <dbReference type="ARBA" id="ARBA00022917"/>
    </source>
</evidence>
<dbReference type="FunFam" id="3.30.70.1660:FF:000004">
    <property type="entry name" value="Peptide chain release factor 1"/>
    <property type="match status" value="1"/>
</dbReference>
<dbReference type="NCBIfam" id="TIGR00019">
    <property type="entry name" value="prfA"/>
    <property type="match status" value="1"/>
</dbReference>
<dbReference type="AlphaFoldDB" id="A0A9D1NE74"/>
<dbReference type="Gene3D" id="3.30.160.20">
    <property type="match status" value="1"/>
</dbReference>
<gene>
    <name evidence="8 11" type="primary">prfA</name>
    <name evidence="11" type="ORF">IAA62_02975</name>
</gene>
<evidence type="ECO:0000256" key="8">
    <source>
        <dbReference type="HAMAP-Rule" id="MF_00093"/>
    </source>
</evidence>
<comment type="similarity">
    <text evidence="3 8">Belongs to the prokaryotic/mitochondrial release factor family.</text>
</comment>
<comment type="function">
    <text evidence="1 8">Peptide chain release factor 1 directs the termination of translation in response to the peptide chain termination codons UAG and UAA.</text>
</comment>
<dbReference type="FunFam" id="3.30.160.20:FF:000004">
    <property type="entry name" value="Peptide chain release factor 1"/>
    <property type="match status" value="1"/>
</dbReference>
<dbReference type="FunFam" id="3.30.70.1660:FF:000002">
    <property type="entry name" value="Peptide chain release factor 1"/>
    <property type="match status" value="1"/>
</dbReference>
<dbReference type="Pfam" id="PF00472">
    <property type="entry name" value="RF-1"/>
    <property type="match status" value="1"/>
</dbReference>
<accession>A0A9D1NE74</accession>
<dbReference type="PANTHER" id="PTHR43804">
    <property type="entry name" value="LD18447P"/>
    <property type="match status" value="1"/>
</dbReference>
<feature type="domain" description="Prokaryotic-type class I peptide chain release factors" evidence="10">
    <location>
        <begin position="226"/>
        <end position="242"/>
    </location>
</feature>
<dbReference type="InterPro" id="IPR045853">
    <property type="entry name" value="Pep_chain_release_fac_I_sf"/>
</dbReference>
<evidence type="ECO:0000259" key="10">
    <source>
        <dbReference type="PROSITE" id="PS00745"/>
    </source>
</evidence>
<dbReference type="SMART" id="SM00937">
    <property type="entry name" value="PCRF"/>
    <property type="match status" value="1"/>
</dbReference>
<keyword evidence="4 8" id="KW-0488">Methylation</keyword>
<comment type="caution">
    <text evidence="11">The sequence shown here is derived from an EMBL/GenBank/DDBJ whole genome shotgun (WGS) entry which is preliminary data.</text>
</comment>
<dbReference type="EMBL" id="DVOJ01000010">
    <property type="protein sequence ID" value="HIV01498.1"/>
    <property type="molecule type" value="Genomic_DNA"/>
</dbReference>
<evidence type="ECO:0000313" key="12">
    <source>
        <dbReference type="Proteomes" id="UP000886861"/>
    </source>
</evidence>
<keyword evidence="6 8" id="KW-0648">Protein biosynthesis</keyword>
<dbReference type="Gene3D" id="6.10.140.1950">
    <property type="match status" value="1"/>
</dbReference>
<reference evidence="11" key="1">
    <citation type="submission" date="2020-10" db="EMBL/GenBank/DDBJ databases">
        <authorList>
            <person name="Gilroy R."/>
        </authorList>
    </citation>
    <scope>NUCLEOTIDE SEQUENCE</scope>
    <source>
        <strain evidence="11">CHK186-9395</strain>
    </source>
</reference>
<dbReference type="HAMAP" id="MF_00093">
    <property type="entry name" value="Rel_fac_1"/>
    <property type="match status" value="1"/>
</dbReference>
<dbReference type="SUPFAM" id="SSF75620">
    <property type="entry name" value="Release factor"/>
    <property type="match status" value="1"/>
</dbReference>
<sequence>MLEKTTKIKQRYDELTDLIVKPEIIADNNEWKKLVKERNSIEDIALAHDKLEKLVKEKEQTESVIANEKDHEMKKLFEDELFEINKNIEKLEEEIKVLLLPKDENDESDVIVEIRAAAGGEESALFGAVLMKMYTRFAERKHWKVEMIDVSETELGGIKEAVFSIKGKNAYKYLKYESGVHRVQRVPETETQGRVHTSTATVAILPEVQDVDFEINDKDIKIDTYRSSGAGGQHVNKTDSAIRITHFPTGIVVACQDERSQIKNRERAMSILKAKLYDYYKTQQDKEYAENRRSQVGTGDRSERIRTYNYPQGRITDHRINYSVYNMDDFLDGDIEEMSDELQREDQKRKLEQAGN</sequence>
<dbReference type="Gene3D" id="3.30.70.1660">
    <property type="match status" value="1"/>
</dbReference>
<dbReference type="GO" id="GO:0005829">
    <property type="term" value="C:cytosol"/>
    <property type="evidence" value="ECO:0007669"/>
    <property type="project" value="UniProtKB-ARBA"/>
</dbReference>
<organism evidence="11 12">
    <name type="scientific">Candidatus Caccopulliclostridium gallistercoris</name>
    <dbReference type="NCBI Taxonomy" id="2840719"/>
    <lineage>
        <taxon>Bacteria</taxon>
        <taxon>Bacillati</taxon>
        <taxon>Bacillota</taxon>
        <taxon>Clostridia</taxon>
        <taxon>Candidatus Caccopulliclostridium</taxon>
    </lineage>
</organism>
<name>A0A9D1NE74_9FIRM</name>
<evidence type="ECO:0000256" key="9">
    <source>
        <dbReference type="SAM" id="Coils"/>
    </source>
</evidence>
<comment type="subcellular location">
    <subcellularLocation>
        <location evidence="2 8">Cytoplasm</location>
    </subcellularLocation>
</comment>
<feature type="coiled-coil region" evidence="9">
    <location>
        <begin position="41"/>
        <end position="94"/>
    </location>
</feature>
<protein>
    <recommendedName>
        <fullName evidence="7 8">Peptide chain release factor 1</fullName>
        <shortName evidence="8">RF-1</shortName>
    </recommendedName>
</protein>
<reference evidence="11" key="2">
    <citation type="journal article" date="2021" name="PeerJ">
        <title>Extensive microbial diversity within the chicken gut microbiome revealed by metagenomics and culture.</title>
        <authorList>
            <person name="Gilroy R."/>
            <person name="Ravi A."/>
            <person name="Getino M."/>
            <person name="Pursley I."/>
            <person name="Horton D.L."/>
            <person name="Alikhan N.F."/>
            <person name="Baker D."/>
            <person name="Gharbi K."/>
            <person name="Hall N."/>
            <person name="Watson M."/>
            <person name="Adriaenssens E.M."/>
            <person name="Foster-Nyarko E."/>
            <person name="Jarju S."/>
            <person name="Secka A."/>
            <person name="Antonio M."/>
            <person name="Oren A."/>
            <person name="Chaudhuri R.R."/>
            <person name="La Ragione R."/>
            <person name="Hildebrand F."/>
            <person name="Pallen M.J."/>
        </authorList>
    </citation>
    <scope>NUCLEOTIDE SEQUENCE</scope>
    <source>
        <strain evidence="11">CHK186-9395</strain>
    </source>
</reference>
<proteinExistence type="inferred from homology"/>
<evidence type="ECO:0000256" key="2">
    <source>
        <dbReference type="ARBA" id="ARBA00004496"/>
    </source>
</evidence>
<dbReference type="InterPro" id="IPR050057">
    <property type="entry name" value="Prokaryotic/Mito_RF"/>
</dbReference>
<keyword evidence="9" id="KW-0175">Coiled coil</keyword>
<dbReference type="PROSITE" id="PS00745">
    <property type="entry name" value="RF_PROK_I"/>
    <property type="match status" value="1"/>
</dbReference>
<comment type="PTM">
    <text evidence="8">Methylated by PrmC. Methylation increases the termination efficiency of RF1.</text>
</comment>
<feature type="modified residue" description="N5-methylglutamine" evidence="8">
    <location>
        <position position="233"/>
    </location>
</feature>
<evidence type="ECO:0000256" key="4">
    <source>
        <dbReference type="ARBA" id="ARBA00022481"/>
    </source>
</evidence>
<dbReference type="Proteomes" id="UP000886861">
    <property type="component" value="Unassembled WGS sequence"/>
</dbReference>
<dbReference type="InterPro" id="IPR000352">
    <property type="entry name" value="Pep_chain_release_fac_I"/>
</dbReference>